<reference evidence="3" key="1">
    <citation type="submission" date="2020-11" db="EMBL/GenBank/DDBJ databases">
        <authorList>
            <person name="Tran Van P."/>
        </authorList>
    </citation>
    <scope>NUCLEOTIDE SEQUENCE</scope>
</reference>
<organism evidence="3">
    <name type="scientific">Cyprideis torosa</name>
    <dbReference type="NCBI Taxonomy" id="163714"/>
    <lineage>
        <taxon>Eukaryota</taxon>
        <taxon>Metazoa</taxon>
        <taxon>Ecdysozoa</taxon>
        <taxon>Arthropoda</taxon>
        <taxon>Crustacea</taxon>
        <taxon>Oligostraca</taxon>
        <taxon>Ostracoda</taxon>
        <taxon>Podocopa</taxon>
        <taxon>Podocopida</taxon>
        <taxon>Cytherocopina</taxon>
        <taxon>Cytheroidea</taxon>
        <taxon>Cytherideidae</taxon>
        <taxon>Cyprideis</taxon>
    </lineage>
</organism>
<feature type="region of interest" description="Disordered" evidence="1">
    <location>
        <begin position="188"/>
        <end position="246"/>
    </location>
</feature>
<feature type="compositionally biased region" description="Polar residues" evidence="1">
    <location>
        <begin position="235"/>
        <end position="246"/>
    </location>
</feature>
<protein>
    <submittedName>
        <fullName evidence="3">Uncharacterized protein</fullName>
    </submittedName>
</protein>
<keyword evidence="2" id="KW-0812">Transmembrane</keyword>
<feature type="transmembrane region" description="Helical" evidence="2">
    <location>
        <begin position="59"/>
        <end position="85"/>
    </location>
</feature>
<feature type="transmembrane region" description="Helical" evidence="2">
    <location>
        <begin position="31"/>
        <end position="52"/>
    </location>
</feature>
<evidence type="ECO:0000313" key="3">
    <source>
        <dbReference type="EMBL" id="CAD7232428.1"/>
    </source>
</evidence>
<name>A0A7R8ZPM6_9CRUS</name>
<accession>A0A7R8ZPM6</accession>
<evidence type="ECO:0000256" key="1">
    <source>
        <dbReference type="SAM" id="MobiDB-lite"/>
    </source>
</evidence>
<sequence>MSCISPRVYYFTDLAIAAICGRPDLGFLRAIPVLGLFLVLVGALVELMLLLFTDRAQEIIFGFTAALAVWIAAPGITLLILSFFYGEPPPNVARFFGKLMDDIMATRSQVLATSQPGEGRIPGTIEEAVQSPEFANALKNQLSKKLDNLKITKISKYSEILQAGGEDRSKSARPLANLLDEFEASTFSSGWSSSIPHTTEFKESPAQLSSRKASGHQLPEADEVATGTISHLGVSKSSPKMSDLTL</sequence>
<evidence type="ECO:0000256" key="2">
    <source>
        <dbReference type="SAM" id="Phobius"/>
    </source>
</evidence>
<dbReference type="AlphaFoldDB" id="A0A7R8ZPM6"/>
<proteinExistence type="predicted"/>
<gene>
    <name evidence="3" type="ORF">CTOB1V02_LOCUS10264</name>
</gene>
<keyword evidence="2" id="KW-0472">Membrane</keyword>
<dbReference type="EMBL" id="OB664649">
    <property type="protein sequence ID" value="CAD7232428.1"/>
    <property type="molecule type" value="Genomic_DNA"/>
</dbReference>
<feature type="compositionally biased region" description="Polar residues" evidence="1">
    <location>
        <begin position="188"/>
        <end position="197"/>
    </location>
</feature>
<keyword evidence="2" id="KW-1133">Transmembrane helix</keyword>